<proteinExistence type="predicted"/>
<name>A0A8S5UE17_9CAUD</name>
<accession>A0A8S5UE17</accession>
<dbReference type="EMBL" id="BK016071">
    <property type="protein sequence ID" value="DAF92720.1"/>
    <property type="molecule type" value="Genomic_DNA"/>
</dbReference>
<evidence type="ECO:0000313" key="1">
    <source>
        <dbReference type="EMBL" id="DAF92720.1"/>
    </source>
</evidence>
<organism evidence="1">
    <name type="scientific">Siphoviridae sp. ctGQT3</name>
    <dbReference type="NCBI Taxonomy" id="2825412"/>
    <lineage>
        <taxon>Viruses</taxon>
        <taxon>Duplodnaviria</taxon>
        <taxon>Heunggongvirae</taxon>
        <taxon>Uroviricota</taxon>
        <taxon>Caudoviricetes</taxon>
    </lineage>
</organism>
<sequence length="44" mass="5527">MKSREKEINYLIYLKSKLIQDTKKEIKQLRLEKESLYRKKEVRK</sequence>
<reference evidence="1" key="1">
    <citation type="journal article" date="2021" name="Proc. Natl. Acad. Sci. U.S.A.">
        <title>A Catalog of Tens of Thousands of Viruses from Human Metagenomes Reveals Hidden Associations with Chronic Diseases.</title>
        <authorList>
            <person name="Tisza M.J."/>
            <person name="Buck C.B."/>
        </authorList>
    </citation>
    <scope>NUCLEOTIDE SEQUENCE</scope>
    <source>
        <strain evidence="1">CtGQT3</strain>
    </source>
</reference>
<protein>
    <submittedName>
        <fullName evidence="1">Uncharacterized protein</fullName>
    </submittedName>
</protein>